<dbReference type="RefSeq" id="XP_004993957.1">
    <property type="nucleotide sequence ID" value="XM_004993900.1"/>
</dbReference>
<dbReference type="InParanoid" id="F2UAA1"/>
<feature type="compositionally biased region" description="Basic and acidic residues" evidence="1">
    <location>
        <begin position="360"/>
        <end position="369"/>
    </location>
</feature>
<keyword evidence="2" id="KW-1133">Transmembrane helix</keyword>
<accession>F2UAA1</accession>
<keyword evidence="2" id="KW-0812">Transmembrane</keyword>
<sequence length="432" mass="46858">MAGRRTATWRRVGSGDSGVDRVLGSRAVGEGPREGEERVEGEEEEEHEPWPAWSAPVAIVVLSLSLTLFGISLWDVLSTLVIILTAILSLYLPRSLLVAASVRGREFADAEPRSIKGKLRWKRGVATALLMVAPVLQYLAITYINTLSDGEKAAVSSWRVLNPGFVAICSALYTLTILTQDHIEECHQLQARWEKSERLGRRIAAIDARVLELQRRLDGYKHVLQTSVHTVSRLQTGEDDTEIRLEDLAAHMARLDERLQQCERDRRRFDLVRTDHLLRSWAPPSAASSAPPASSHQRMTTTALAKAFARSLMVVEWPWSKAARLMRFAATAVSGGAGAHTSTSPLTPAPSSSPTVRSPNDGRSRHEESMIPPPLGDPLLPGTSTPARASPGGGVRRQSSGSSVGSAAHVSSAGVGSSRQSSVRARLNSTDV</sequence>
<feature type="transmembrane region" description="Helical" evidence="2">
    <location>
        <begin position="53"/>
        <end position="74"/>
    </location>
</feature>
<feature type="transmembrane region" description="Helical" evidence="2">
    <location>
        <begin position="80"/>
        <end position="102"/>
    </location>
</feature>
<evidence type="ECO:0000313" key="3">
    <source>
        <dbReference type="EMBL" id="EGD73676.1"/>
    </source>
</evidence>
<proteinExistence type="predicted"/>
<evidence type="ECO:0000256" key="1">
    <source>
        <dbReference type="SAM" id="MobiDB-lite"/>
    </source>
</evidence>
<gene>
    <name evidence="3" type="ORF">PTSG_05389</name>
</gene>
<dbReference type="Proteomes" id="UP000007799">
    <property type="component" value="Unassembled WGS sequence"/>
</dbReference>
<feature type="region of interest" description="Disordered" evidence="1">
    <location>
        <begin position="1"/>
        <end position="47"/>
    </location>
</feature>
<protein>
    <submittedName>
        <fullName evidence="3">Uncharacterized protein</fullName>
    </submittedName>
</protein>
<dbReference type="GeneID" id="16074535"/>
<dbReference type="AlphaFoldDB" id="F2UAA1"/>
<evidence type="ECO:0000256" key="2">
    <source>
        <dbReference type="SAM" id="Phobius"/>
    </source>
</evidence>
<keyword evidence="4" id="KW-1185">Reference proteome</keyword>
<reference evidence="3" key="1">
    <citation type="submission" date="2009-08" db="EMBL/GenBank/DDBJ databases">
        <title>Annotation of Salpingoeca rosetta.</title>
        <authorList>
            <consortium name="The Broad Institute Genome Sequencing Platform"/>
            <person name="Russ C."/>
            <person name="Cuomo C."/>
            <person name="Burger G."/>
            <person name="Gray M.W."/>
            <person name="Holland P.W.H."/>
            <person name="King N."/>
            <person name="Lang F.B.F."/>
            <person name="Roger A.J."/>
            <person name="Ruiz-Trillo I."/>
            <person name="Young S.K."/>
            <person name="Zeng Q."/>
            <person name="Gargeya S."/>
            <person name="Alvarado L."/>
            <person name="Berlin A."/>
            <person name="Chapman S.B."/>
            <person name="Chen Z."/>
            <person name="Freedman E."/>
            <person name="Gellesch M."/>
            <person name="Goldberg J."/>
            <person name="Griggs A."/>
            <person name="Gujja S."/>
            <person name="Heilman E."/>
            <person name="Heiman D."/>
            <person name="Howarth C."/>
            <person name="Mehta T."/>
            <person name="Neiman D."/>
            <person name="Pearson M."/>
            <person name="Roberts A."/>
            <person name="Saif S."/>
            <person name="Shea T."/>
            <person name="Shenoy N."/>
            <person name="Sisk P."/>
            <person name="Stolte C."/>
            <person name="Sykes S."/>
            <person name="White J."/>
            <person name="Yandava C."/>
            <person name="Haas B."/>
            <person name="Nusbaum C."/>
            <person name="Birren B."/>
        </authorList>
    </citation>
    <scope>NUCLEOTIDE SEQUENCE [LARGE SCALE GENOMIC DNA]</scope>
    <source>
        <strain evidence="3">ATCC 50818</strain>
    </source>
</reference>
<feature type="region of interest" description="Disordered" evidence="1">
    <location>
        <begin position="335"/>
        <end position="432"/>
    </location>
</feature>
<evidence type="ECO:0000313" key="4">
    <source>
        <dbReference type="Proteomes" id="UP000007799"/>
    </source>
</evidence>
<organism evidence="4">
    <name type="scientific">Salpingoeca rosetta (strain ATCC 50818 / BSB-021)</name>
    <dbReference type="NCBI Taxonomy" id="946362"/>
    <lineage>
        <taxon>Eukaryota</taxon>
        <taxon>Choanoflagellata</taxon>
        <taxon>Craspedida</taxon>
        <taxon>Salpingoecidae</taxon>
        <taxon>Salpingoeca</taxon>
    </lineage>
</organism>
<keyword evidence="2" id="KW-0472">Membrane</keyword>
<dbReference type="KEGG" id="sre:PTSG_05389"/>
<feature type="compositionally biased region" description="Low complexity" evidence="1">
    <location>
        <begin position="341"/>
        <end position="355"/>
    </location>
</feature>
<feature type="compositionally biased region" description="Low complexity" evidence="1">
    <location>
        <begin position="396"/>
        <end position="426"/>
    </location>
</feature>
<feature type="transmembrane region" description="Helical" evidence="2">
    <location>
        <begin position="123"/>
        <end position="140"/>
    </location>
</feature>
<dbReference type="EMBL" id="GL832966">
    <property type="protein sequence ID" value="EGD73676.1"/>
    <property type="molecule type" value="Genomic_DNA"/>
</dbReference>
<name>F2UAA1_SALR5</name>